<evidence type="ECO:0000313" key="4">
    <source>
        <dbReference type="Ensembl" id="ENSMMDP00005017038.1"/>
    </source>
</evidence>
<protein>
    <recommendedName>
        <fullName evidence="3">Rho-GAP domain-containing protein</fullName>
    </recommendedName>
</protein>
<evidence type="ECO:0000259" key="3">
    <source>
        <dbReference type="PROSITE" id="PS50238"/>
    </source>
</evidence>
<reference evidence="4" key="2">
    <citation type="submission" date="2025-08" db="UniProtKB">
        <authorList>
            <consortium name="Ensembl"/>
        </authorList>
    </citation>
    <scope>IDENTIFICATION</scope>
</reference>
<dbReference type="PANTHER" id="PTHR15228:SF16">
    <property type="entry name" value="GEM-INTERACTING PROTEIN"/>
    <property type="match status" value="1"/>
</dbReference>
<reference evidence="4" key="1">
    <citation type="submission" date="2019-06" db="EMBL/GenBank/DDBJ databases">
        <authorList>
            <consortium name="Wellcome Sanger Institute Data Sharing"/>
        </authorList>
    </citation>
    <scope>NUCLEOTIDE SEQUENCE [LARGE SCALE GENOMIC DNA]</scope>
</reference>
<dbReference type="GO" id="GO:0005096">
    <property type="term" value="F:GTPase activator activity"/>
    <property type="evidence" value="ECO:0007669"/>
    <property type="project" value="UniProtKB-KW"/>
</dbReference>
<keyword evidence="5" id="KW-1185">Reference proteome</keyword>
<feature type="compositionally biased region" description="Pro residues" evidence="2">
    <location>
        <begin position="235"/>
        <end position="250"/>
    </location>
</feature>
<evidence type="ECO:0000313" key="5">
    <source>
        <dbReference type="Proteomes" id="UP000472263"/>
    </source>
</evidence>
<dbReference type="PROSITE" id="PS50238">
    <property type="entry name" value="RHOGAP"/>
    <property type="match status" value="1"/>
</dbReference>
<dbReference type="GeneTree" id="ENSGT00950000183110"/>
<dbReference type="InterPro" id="IPR051025">
    <property type="entry name" value="RhoGAP"/>
</dbReference>
<dbReference type="PANTHER" id="PTHR15228">
    <property type="entry name" value="SPERMATHECAL PHYSIOLOGY VARIANT"/>
    <property type="match status" value="1"/>
</dbReference>
<dbReference type="Gene3D" id="1.10.555.10">
    <property type="entry name" value="Rho GTPase activation protein"/>
    <property type="match status" value="1"/>
</dbReference>
<dbReference type="GO" id="GO:0051056">
    <property type="term" value="P:regulation of small GTPase mediated signal transduction"/>
    <property type="evidence" value="ECO:0007669"/>
    <property type="project" value="UniProtKB-ARBA"/>
</dbReference>
<dbReference type="GO" id="GO:0005886">
    <property type="term" value="C:plasma membrane"/>
    <property type="evidence" value="ECO:0007669"/>
    <property type="project" value="TreeGrafter"/>
</dbReference>
<sequence length="289" mass="32516">VRLIMSSACSLLKCGLAFHRKCLDVCQVECEHRKGILFGVGLSLLPWDRPDEVPFVVLRCTTEIESRALSGVYRVSGSKPRIQKLCQAFETQREQVDLSDLSPHDITSVLKHFFKELPEPLITFDLYNDFIAMETAAMTNDNIHNLRELLEKLPPNRYSTLKHMMCHLHRVSENYEENKMSPGNLGIVFGPTLLRPLLSVDMSMIALLETSYQAVLVEFLITHCDQIFNLQQRPSTPPPPAPTAPLPETPPRASCPLSEETSTTQDRGASSKERPHSVEVKTAMKKCST</sequence>
<evidence type="ECO:0000256" key="1">
    <source>
        <dbReference type="ARBA" id="ARBA00022468"/>
    </source>
</evidence>
<reference evidence="4" key="3">
    <citation type="submission" date="2025-09" db="UniProtKB">
        <authorList>
            <consortium name="Ensembl"/>
        </authorList>
    </citation>
    <scope>IDENTIFICATION</scope>
</reference>
<feature type="compositionally biased region" description="Basic and acidic residues" evidence="2">
    <location>
        <begin position="269"/>
        <end position="279"/>
    </location>
</feature>
<organism evidence="4 5">
    <name type="scientific">Myripristis murdjan</name>
    <name type="common">pinecone soldierfish</name>
    <dbReference type="NCBI Taxonomy" id="586833"/>
    <lineage>
        <taxon>Eukaryota</taxon>
        <taxon>Metazoa</taxon>
        <taxon>Chordata</taxon>
        <taxon>Craniata</taxon>
        <taxon>Vertebrata</taxon>
        <taxon>Euteleostomi</taxon>
        <taxon>Actinopterygii</taxon>
        <taxon>Neopterygii</taxon>
        <taxon>Teleostei</taxon>
        <taxon>Neoteleostei</taxon>
        <taxon>Acanthomorphata</taxon>
        <taxon>Holocentriformes</taxon>
        <taxon>Holocentridae</taxon>
        <taxon>Myripristis</taxon>
    </lineage>
</organism>
<feature type="region of interest" description="Disordered" evidence="2">
    <location>
        <begin position="231"/>
        <end position="289"/>
    </location>
</feature>
<dbReference type="AlphaFoldDB" id="A0A667XRT7"/>
<dbReference type="GO" id="GO:0007165">
    <property type="term" value="P:signal transduction"/>
    <property type="evidence" value="ECO:0007669"/>
    <property type="project" value="InterPro"/>
</dbReference>
<dbReference type="InterPro" id="IPR008936">
    <property type="entry name" value="Rho_GTPase_activation_prot"/>
</dbReference>
<dbReference type="Proteomes" id="UP000472263">
    <property type="component" value="Chromosome 8"/>
</dbReference>
<name>A0A667XRT7_9TELE</name>
<dbReference type="Ensembl" id="ENSMMDT00005017467.1">
    <property type="protein sequence ID" value="ENSMMDP00005017038.1"/>
    <property type="gene ID" value="ENSMMDG00005008599.1"/>
</dbReference>
<dbReference type="Pfam" id="PF00620">
    <property type="entry name" value="RhoGAP"/>
    <property type="match status" value="1"/>
</dbReference>
<feature type="domain" description="Rho-GAP" evidence="3">
    <location>
        <begin position="40"/>
        <end position="228"/>
    </location>
</feature>
<feature type="compositionally biased region" description="Polar residues" evidence="2">
    <location>
        <begin position="259"/>
        <end position="268"/>
    </location>
</feature>
<accession>A0A667XRT7</accession>
<dbReference type="InterPro" id="IPR000198">
    <property type="entry name" value="RhoGAP_dom"/>
</dbReference>
<dbReference type="InParanoid" id="A0A667XRT7"/>
<dbReference type="SUPFAM" id="SSF48350">
    <property type="entry name" value="GTPase activation domain, GAP"/>
    <property type="match status" value="1"/>
</dbReference>
<dbReference type="SMART" id="SM00324">
    <property type="entry name" value="RhoGAP"/>
    <property type="match status" value="1"/>
</dbReference>
<keyword evidence="1" id="KW-0343">GTPase activation</keyword>
<evidence type="ECO:0000256" key="2">
    <source>
        <dbReference type="SAM" id="MobiDB-lite"/>
    </source>
</evidence>
<proteinExistence type="predicted"/>